<gene>
    <name evidence="1" type="ORF">SDC9_59877</name>
</gene>
<proteinExistence type="predicted"/>
<accession>A0A644XBD9</accession>
<name>A0A644XBD9_9ZZZZ</name>
<dbReference type="EMBL" id="VSSQ01002131">
    <property type="protein sequence ID" value="MPM13520.1"/>
    <property type="molecule type" value="Genomic_DNA"/>
</dbReference>
<dbReference type="Pfam" id="PF16152">
    <property type="entry name" value="DUF4860"/>
    <property type="match status" value="1"/>
</dbReference>
<protein>
    <submittedName>
        <fullName evidence="1">Uncharacterized protein</fullName>
    </submittedName>
</protein>
<reference evidence="1" key="1">
    <citation type="submission" date="2019-08" db="EMBL/GenBank/DDBJ databases">
        <authorList>
            <person name="Kucharzyk K."/>
            <person name="Murdoch R.W."/>
            <person name="Higgins S."/>
            <person name="Loffler F."/>
        </authorList>
    </citation>
    <scope>NUCLEOTIDE SEQUENCE</scope>
</reference>
<dbReference type="InterPro" id="IPR032340">
    <property type="entry name" value="DUF4860"/>
</dbReference>
<sequence length="135" mass="14439">MLASGAGAYRDIKQVGEERFSENTCLGYVATKVRHYDSAGAVRIGQIGEIQALQLRETIDGEPYVTSLYCFDGHMMELFSQEGLEFLPQDGIAVLDVESLDFGVTPDGLLQVNCTGASGKAATVELSLRSGEAAT</sequence>
<organism evidence="1">
    <name type="scientific">bioreactor metagenome</name>
    <dbReference type="NCBI Taxonomy" id="1076179"/>
    <lineage>
        <taxon>unclassified sequences</taxon>
        <taxon>metagenomes</taxon>
        <taxon>ecological metagenomes</taxon>
    </lineage>
</organism>
<dbReference type="AlphaFoldDB" id="A0A644XBD9"/>
<evidence type="ECO:0000313" key="1">
    <source>
        <dbReference type="EMBL" id="MPM13520.1"/>
    </source>
</evidence>
<comment type="caution">
    <text evidence="1">The sequence shown here is derived from an EMBL/GenBank/DDBJ whole genome shotgun (WGS) entry which is preliminary data.</text>
</comment>